<dbReference type="Proteomes" id="UP001521785">
    <property type="component" value="Unassembled WGS sequence"/>
</dbReference>
<keyword evidence="3" id="KW-0274">FAD</keyword>
<dbReference type="PANTHER" id="PTHR42973:SF54">
    <property type="entry name" value="FAD-BINDING PCMH-TYPE DOMAIN-CONTAINING PROTEIN"/>
    <property type="match status" value="1"/>
</dbReference>
<reference evidence="6 7" key="1">
    <citation type="submission" date="2024-02" db="EMBL/GenBank/DDBJ databases">
        <title>De novo assembly and annotation of 12 fungi associated with fruit tree decline syndrome in Ontario, Canada.</title>
        <authorList>
            <person name="Sulman M."/>
            <person name="Ellouze W."/>
            <person name="Ilyukhin E."/>
        </authorList>
    </citation>
    <scope>NUCLEOTIDE SEQUENCE [LARGE SCALE GENOMIC DNA]</scope>
    <source>
        <strain evidence="6 7">M42-189</strain>
    </source>
</reference>
<protein>
    <recommendedName>
        <fullName evidence="5">FAD-binding PCMH-type domain-containing protein</fullName>
    </recommendedName>
</protein>
<accession>A0ABR3RT81</accession>
<keyword evidence="4" id="KW-0560">Oxidoreductase</keyword>
<evidence type="ECO:0000256" key="2">
    <source>
        <dbReference type="ARBA" id="ARBA00022630"/>
    </source>
</evidence>
<evidence type="ECO:0000256" key="4">
    <source>
        <dbReference type="ARBA" id="ARBA00023002"/>
    </source>
</evidence>
<dbReference type="InterPro" id="IPR006094">
    <property type="entry name" value="Oxid_FAD_bind_N"/>
</dbReference>
<dbReference type="Gene3D" id="3.30.465.10">
    <property type="match status" value="1"/>
</dbReference>
<dbReference type="EMBL" id="JAKJXO020000003">
    <property type="protein sequence ID" value="KAL1607605.1"/>
    <property type="molecule type" value="Genomic_DNA"/>
</dbReference>
<organism evidence="6 7">
    <name type="scientific">Paraconiothyrium brasiliense</name>
    <dbReference type="NCBI Taxonomy" id="300254"/>
    <lineage>
        <taxon>Eukaryota</taxon>
        <taxon>Fungi</taxon>
        <taxon>Dikarya</taxon>
        <taxon>Ascomycota</taxon>
        <taxon>Pezizomycotina</taxon>
        <taxon>Dothideomycetes</taxon>
        <taxon>Pleosporomycetidae</taxon>
        <taxon>Pleosporales</taxon>
        <taxon>Massarineae</taxon>
        <taxon>Didymosphaeriaceae</taxon>
        <taxon>Paraconiothyrium</taxon>
    </lineage>
</organism>
<dbReference type="InterPro" id="IPR016169">
    <property type="entry name" value="FAD-bd_PCMH_sub2"/>
</dbReference>
<dbReference type="SUPFAM" id="SSF56176">
    <property type="entry name" value="FAD-binding/transporter-associated domain-like"/>
    <property type="match status" value="1"/>
</dbReference>
<gene>
    <name evidence="6" type="ORF">SLS60_002539</name>
</gene>
<evidence type="ECO:0000313" key="6">
    <source>
        <dbReference type="EMBL" id="KAL1607605.1"/>
    </source>
</evidence>
<evidence type="ECO:0000313" key="7">
    <source>
        <dbReference type="Proteomes" id="UP001521785"/>
    </source>
</evidence>
<comment type="similarity">
    <text evidence="1">Belongs to the oxygen-dependent FAD-linked oxidoreductase family.</text>
</comment>
<proteinExistence type="inferred from homology"/>
<evidence type="ECO:0000256" key="3">
    <source>
        <dbReference type="ARBA" id="ARBA00022827"/>
    </source>
</evidence>
<keyword evidence="7" id="KW-1185">Reference proteome</keyword>
<keyword evidence="2" id="KW-0285">Flavoprotein</keyword>
<dbReference type="InterPro" id="IPR050416">
    <property type="entry name" value="FAD-linked_Oxidoreductase"/>
</dbReference>
<dbReference type="PROSITE" id="PS51387">
    <property type="entry name" value="FAD_PCMH"/>
    <property type="match status" value="1"/>
</dbReference>
<evidence type="ECO:0000259" key="5">
    <source>
        <dbReference type="PROSITE" id="PS51387"/>
    </source>
</evidence>
<dbReference type="InterPro" id="IPR036318">
    <property type="entry name" value="FAD-bd_PCMH-like_sf"/>
</dbReference>
<feature type="domain" description="FAD-binding PCMH-type" evidence="5">
    <location>
        <begin position="41"/>
        <end position="217"/>
    </location>
</feature>
<comment type="caution">
    <text evidence="6">The sequence shown here is derived from an EMBL/GenBank/DDBJ whole genome shotgun (WGS) entry which is preliminary data.</text>
</comment>
<sequence length="344" mass="37035">MIEATNLTSVDVLSQSVPGHVYGPGSDVYEAETKAMWSQAAWLRPSAVFVPSSPQQLAEAVPMMARNNIRFSIRSGGHMPVPGHASVDGDGVLIGTTRLTGLQLMPLPNDFGVPYLAAGAAHTWKDIYEYLAPHDLIVVGGRVLGVGSSLLLGGGISFLSGKHGFAANNVVNFQMLLASGEIVNANQKSHPDLFWALKGGSNNFGIVLRYDIKVYPEEKVWGGAVAWGSEQTQAALDAQTEFMSRKTGPNDPIAAIMSNMEIDASGTLTTGAMLVSSGNDTSSMELFKKIPAVFSTLSHQRFLTLVSPTSVYSARDKRYASWPWACEILTSFQNTISKYFIEDQ</sequence>
<dbReference type="PANTHER" id="PTHR42973">
    <property type="entry name" value="BINDING OXIDOREDUCTASE, PUTATIVE (AFU_ORTHOLOGUE AFUA_1G17690)-RELATED"/>
    <property type="match status" value="1"/>
</dbReference>
<name>A0ABR3RT81_9PLEO</name>
<evidence type="ECO:0000256" key="1">
    <source>
        <dbReference type="ARBA" id="ARBA00005466"/>
    </source>
</evidence>
<dbReference type="InterPro" id="IPR016166">
    <property type="entry name" value="FAD-bd_PCMH"/>
</dbReference>
<dbReference type="Pfam" id="PF01565">
    <property type="entry name" value="FAD_binding_4"/>
    <property type="match status" value="1"/>
</dbReference>